<proteinExistence type="predicted"/>
<dbReference type="OrthoDB" id="9771932at2"/>
<organism evidence="3 4">
    <name type="scientific">Thermosulfidibacter takaii (strain DSM 17441 / JCM 13301 / NBRC 103674 / ABI70S6)</name>
    <dbReference type="NCBI Taxonomy" id="1298851"/>
    <lineage>
        <taxon>Bacteria</taxon>
        <taxon>Pseudomonadati</taxon>
        <taxon>Thermosulfidibacterota</taxon>
        <taxon>Thermosulfidibacteria</taxon>
        <taxon>Thermosulfidibacterales</taxon>
        <taxon>Thermosulfidibacteraceae</taxon>
    </lineage>
</organism>
<evidence type="ECO:0000259" key="2">
    <source>
        <dbReference type="Pfam" id="PF04909"/>
    </source>
</evidence>
<dbReference type="Proteomes" id="UP000063234">
    <property type="component" value="Chromosome"/>
</dbReference>
<dbReference type="InterPro" id="IPR032466">
    <property type="entry name" value="Metal_Hydrolase"/>
</dbReference>
<dbReference type="STRING" id="1298851.TST_1740"/>
<dbReference type="EMBL" id="AP013035">
    <property type="protein sequence ID" value="BAT72524.1"/>
    <property type="molecule type" value="Genomic_DNA"/>
</dbReference>
<keyword evidence="3" id="KW-0378">Hydrolase</keyword>
<sequence length="271" mass="31628">MKTIDVHTHYARGSQWKEWVKKWWERMNPEDMWIVENYTQENLLKYMDEANVEYAVVLAERAPHVTGDTTTEEVLEFCKGTERLLPFASINPHLSCYPYRDMERYIEMGVKGLKLHPVHMRFSLMDSRLYPVYYICEKEELPVMIHAGTSIFPGSSDKYGDPKVVNEIAADFPNLVLIMSHGGRGFWYSDAQFVVRHRKNVYIDISGLPVHRLLDYFPQMERLKDKFLFGTDWPGVPMKKTIEAFLQLPLSEAAKEAILYRNAARVLKLEG</sequence>
<accession>A0A0S3QW18</accession>
<dbReference type="Gene3D" id="3.20.20.140">
    <property type="entry name" value="Metal-dependent hydrolases"/>
    <property type="match status" value="1"/>
</dbReference>
<reference evidence="4" key="1">
    <citation type="journal article" date="2018" name="Science">
        <title>A primordial and reversible TCA cycle in a facultatively chemolithoautotrophic thermophile.</title>
        <authorList>
            <person name="Nunoura T."/>
            <person name="Chikaraishi Y."/>
            <person name="Izaki R."/>
            <person name="Suwa T."/>
            <person name="Sato T."/>
            <person name="Harada T."/>
            <person name="Mori K."/>
            <person name="Kato Y."/>
            <person name="Miyazaki M."/>
            <person name="Shimamura S."/>
            <person name="Yanagawa K."/>
            <person name="Shuto A."/>
            <person name="Ohkouchi N."/>
            <person name="Fujita N."/>
            <person name="Takaki Y."/>
            <person name="Atomi H."/>
            <person name="Takai K."/>
        </authorList>
    </citation>
    <scope>NUCLEOTIDE SEQUENCE [LARGE SCALE GENOMIC DNA]</scope>
    <source>
        <strain evidence="4">DSM 17441 / JCM 13301 / NBRC 103674 / ABI70S6</strain>
    </source>
</reference>
<dbReference type="PANTHER" id="PTHR21240:SF19">
    <property type="entry name" value="CATALYTIC_ HYDROLASE"/>
    <property type="match status" value="1"/>
</dbReference>
<dbReference type="KEGG" id="ttk:TST_1740"/>
<evidence type="ECO:0000256" key="1">
    <source>
        <dbReference type="ARBA" id="ARBA00023239"/>
    </source>
</evidence>
<dbReference type="InterPro" id="IPR006680">
    <property type="entry name" value="Amidohydro-rel"/>
</dbReference>
<keyword evidence="1" id="KW-0456">Lyase</keyword>
<evidence type="ECO:0000313" key="3">
    <source>
        <dbReference type="EMBL" id="BAT72524.1"/>
    </source>
</evidence>
<dbReference type="GO" id="GO:0016787">
    <property type="term" value="F:hydrolase activity"/>
    <property type="evidence" value="ECO:0007669"/>
    <property type="project" value="UniProtKB-KW"/>
</dbReference>
<gene>
    <name evidence="3" type="ORF">TST_1740</name>
</gene>
<dbReference type="GO" id="GO:0016831">
    <property type="term" value="F:carboxy-lyase activity"/>
    <property type="evidence" value="ECO:0007669"/>
    <property type="project" value="InterPro"/>
</dbReference>
<dbReference type="PANTHER" id="PTHR21240">
    <property type="entry name" value="2-AMINO-3-CARBOXYLMUCONATE-6-SEMIALDEHYDE DECARBOXYLASE"/>
    <property type="match status" value="1"/>
</dbReference>
<dbReference type="SUPFAM" id="SSF51556">
    <property type="entry name" value="Metallo-dependent hydrolases"/>
    <property type="match status" value="1"/>
</dbReference>
<dbReference type="Pfam" id="PF04909">
    <property type="entry name" value="Amidohydro_2"/>
    <property type="match status" value="1"/>
</dbReference>
<protein>
    <submittedName>
        <fullName evidence="3">Amidohydrolase family protein</fullName>
    </submittedName>
</protein>
<dbReference type="InterPro" id="IPR032465">
    <property type="entry name" value="ACMSD"/>
</dbReference>
<keyword evidence="4" id="KW-1185">Reference proteome</keyword>
<dbReference type="RefSeq" id="WP_068550688.1">
    <property type="nucleotide sequence ID" value="NZ_AP013035.1"/>
</dbReference>
<dbReference type="CDD" id="cd01292">
    <property type="entry name" value="metallo-dependent_hydrolases"/>
    <property type="match status" value="1"/>
</dbReference>
<evidence type="ECO:0000313" key="4">
    <source>
        <dbReference type="Proteomes" id="UP000063234"/>
    </source>
</evidence>
<dbReference type="AlphaFoldDB" id="A0A0S3QW18"/>
<feature type="domain" description="Amidohydrolase-related" evidence="2">
    <location>
        <begin position="4"/>
        <end position="269"/>
    </location>
</feature>
<name>A0A0S3QW18_THET7</name>